<organism evidence="1">
    <name type="scientific">marine sediment metagenome</name>
    <dbReference type="NCBI Taxonomy" id="412755"/>
    <lineage>
        <taxon>unclassified sequences</taxon>
        <taxon>metagenomes</taxon>
        <taxon>ecological metagenomes</taxon>
    </lineage>
</organism>
<evidence type="ECO:0000313" key="1">
    <source>
        <dbReference type="EMBL" id="KKN73101.1"/>
    </source>
</evidence>
<reference evidence="1" key="1">
    <citation type="journal article" date="2015" name="Nature">
        <title>Complex archaea that bridge the gap between prokaryotes and eukaryotes.</title>
        <authorList>
            <person name="Spang A."/>
            <person name="Saw J.H."/>
            <person name="Jorgensen S.L."/>
            <person name="Zaremba-Niedzwiedzka K."/>
            <person name="Martijn J."/>
            <person name="Lind A.E."/>
            <person name="van Eijk R."/>
            <person name="Schleper C."/>
            <person name="Guy L."/>
            <person name="Ettema T.J."/>
        </authorList>
    </citation>
    <scope>NUCLEOTIDE SEQUENCE</scope>
</reference>
<proteinExistence type="predicted"/>
<protein>
    <submittedName>
        <fullName evidence="1">Uncharacterized protein</fullName>
    </submittedName>
</protein>
<comment type="caution">
    <text evidence="1">The sequence shown here is derived from an EMBL/GenBank/DDBJ whole genome shotgun (WGS) entry which is preliminary data.</text>
</comment>
<gene>
    <name evidence="1" type="ORF">LCGC14_0404100</name>
</gene>
<name>A0A0F9VHV7_9ZZZZ</name>
<accession>A0A0F9VHV7</accession>
<dbReference type="AlphaFoldDB" id="A0A0F9VHV7"/>
<dbReference type="EMBL" id="LAZR01000350">
    <property type="protein sequence ID" value="KKN73101.1"/>
    <property type="molecule type" value="Genomic_DNA"/>
</dbReference>
<sequence>MKWYKKFEVGQEVRVTKIVFSWNYGSLVMWNSDGGSVGRNMNRTVGRVYKISVINKDLGYLLDTVNDVGQMFWYPVDSLGTLVGQQLLFSFMEG</sequence>